<evidence type="ECO:0000256" key="6">
    <source>
        <dbReference type="ARBA" id="ARBA00031702"/>
    </source>
</evidence>
<sequence>MTRVLITRPSPEAERWVEQLQAQNIDAVALPLLAIGAVRDPQLQAALREARARLHDFRALMFVSGNAATEFLADGPADALRLPGRALPRFWSPGPGTARALVKAGVPATQIDGPPADAGQFDSESLWHAVHGQIGTGDRVLVVRGANAAQTQGGNGRDWLAAQITGQGGAVEFVAAYERRGAVLDAAAKDLAQRAASDGTLWFFSSSEAINNLTQELPNTRWHKARALVTHPRIAEAARAAGFGDISECRPTLQEVTASIKSLP</sequence>
<keyword evidence="5" id="KW-0627">Porphyrin biosynthesis</keyword>
<dbReference type="SUPFAM" id="SSF69618">
    <property type="entry name" value="HemD-like"/>
    <property type="match status" value="1"/>
</dbReference>
<evidence type="ECO:0000313" key="10">
    <source>
        <dbReference type="EMBL" id="MPM62727.1"/>
    </source>
</evidence>
<evidence type="ECO:0000256" key="5">
    <source>
        <dbReference type="ARBA" id="ARBA00023244"/>
    </source>
</evidence>
<dbReference type="AlphaFoldDB" id="A0A645BBN0"/>
<comment type="pathway">
    <text evidence="1">Porphyrin-containing compound metabolism; protoporphyrin-IX biosynthesis; coproporphyrinogen-III from 5-aminolevulinate: step 3/4.</text>
</comment>
<comment type="similarity">
    <text evidence="2">Belongs to the uroporphyrinogen-III synthase family.</text>
</comment>
<dbReference type="InterPro" id="IPR036108">
    <property type="entry name" value="4pyrrol_syn_uPrphyn_synt_sf"/>
</dbReference>
<reference evidence="10" key="1">
    <citation type="submission" date="2019-08" db="EMBL/GenBank/DDBJ databases">
        <authorList>
            <person name="Kucharzyk K."/>
            <person name="Murdoch R.W."/>
            <person name="Higgins S."/>
            <person name="Loffler F."/>
        </authorList>
    </citation>
    <scope>NUCLEOTIDE SEQUENCE</scope>
</reference>
<evidence type="ECO:0000256" key="8">
    <source>
        <dbReference type="ARBA" id="ARBA00048617"/>
    </source>
</evidence>
<protein>
    <recommendedName>
        <fullName evidence="3">uroporphyrinogen-III synthase</fullName>
        <ecNumber evidence="3">4.2.1.75</ecNumber>
    </recommendedName>
    <alternativeName>
        <fullName evidence="7">Hydroxymethylbilane hydrolyase [cyclizing]</fullName>
    </alternativeName>
    <alternativeName>
        <fullName evidence="6">Uroporphyrinogen-III cosynthase</fullName>
    </alternativeName>
</protein>
<proteinExistence type="inferred from homology"/>
<organism evidence="10">
    <name type="scientific">bioreactor metagenome</name>
    <dbReference type="NCBI Taxonomy" id="1076179"/>
    <lineage>
        <taxon>unclassified sequences</taxon>
        <taxon>metagenomes</taxon>
        <taxon>ecological metagenomes</taxon>
    </lineage>
</organism>
<dbReference type="GO" id="GO:0004852">
    <property type="term" value="F:uroporphyrinogen-III synthase activity"/>
    <property type="evidence" value="ECO:0007669"/>
    <property type="project" value="UniProtKB-EC"/>
</dbReference>
<accession>A0A645BBN0</accession>
<dbReference type="EMBL" id="VSSQ01019016">
    <property type="protein sequence ID" value="MPM62727.1"/>
    <property type="molecule type" value="Genomic_DNA"/>
</dbReference>
<evidence type="ECO:0000256" key="7">
    <source>
        <dbReference type="ARBA" id="ARBA00032649"/>
    </source>
</evidence>
<dbReference type="InterPro" id="IPR003754">
    <property type="entry name" value="4pyrrol_synth_uPrphyn_synth"/>
</dbReference>
<evidence type="ECO:0000256" key="2">
    <source>
        <dbReference type="ARBA" id="ARBA00008133"/>
    </source>
</evidence>
<evidence type="ECO:0000259" key="9">
    <source>
        <dbReference type="Pfam" id="PF02602"/>
    </source>
</evidence>
<dbReference type="GO" id="GO:0006780">
    <property type="term" value="P:uroporphyrinogen III biosynthetic process"/>
    <property type="evidence" value="ECO:0007669"/>
    <property type="project" value="InterPro"/>
</dbReference>
<gene>
    <name evidence="10" type="ORF">SDC9_109604</name>
</gene>
<dbReference type="PANTHER" id="PTHR38042">
    <property type="entry name" value="UROPORPHYRINOGEN-III SYNTHASE, CHLOROPLASTIC"/>
    <property type="match status" value="1"/>
</dbReference>
<dbReference type="EC" id="4.2.1.75" evidence="3"/>
<evidence type="ECO:0000256" key="3">
    <source>
        <dbReference type="ARBA" id="ARBA00013109"/>
    </source>
</evidence>
<dbReference type="CDD" id="cd06578">
    <property type="entry name" value="HemD"/>
    <property type="match status" value="1"/>
</dbReference>
<feature type="domain" description="Tetrapyrrole biosynthesis uroporphyrinogen III synthase" evidence="9">
    <location>
        <begin position="15"/>
        <end position="253"/>
    </location>
</feature>
<dbReference type="Pfam" id="PF02602">
    <property type="entry name" value="HEM4"/>
    <property type="match status" value="1"/>
</dbReference>
<comment type="catalytic activity">
    <reaction evidence="8">
        <text>hydroxymethylbilane = uroporphyrinogen III + H2O</text>
        <dbReference type="Rhea" id="RHEA:18965"/>
        <dbReference type="ChEBI" id="CHEBI:15377"/>
        <dbReference type="ChEBI" id="CHEBI:57308"/>
        <dbReference type="ChEBI" id="CHEBI:57845"/>
        <dbReference type="EC" id="4.2.1.75"/>
    </reaction>
</comment>
<dbReference type="Gene3D" id="3.40.50.10090">
    <property type="match status" value="2"/>
</dbReference>
<evidence type="ECO:0000256" key="4">
    <source>
        <dbReference type="ARBA" id="ARBA00023239"/>
    </source>
</evidence>
<comment type="caution">
    <text evidence="10">The sequence shown here is derived from an EMBL/GenBank/DDBJ whole genome shotgun (WGS) entry which is preliminary data.</text>
</comment>
<keyword evidence="4" id="KW-0456">Lyase</keyword>
<dbReference type="PANTHER" id="PTHR38042:SF1">
    <property type="entry name" value="UROPORPHYRINOGEN-III SYNTHASE, CHLOROPLASTIC"/>
    <property type="match status" value="1"/>
</dbReference>
<evidence type="ECO:0000256" key="1">
    <source>
        <dbReference type="ARBA" id="ARBA00004772"/>
    </source>
</evidence>
<name>A0A645BBN0_9ZZZZ</name>
<dbReference type="InterPro" id="IPR039793">
    <property type="entry name" value="UROS/Hem4"/>
</dbReference>